<dbReference type="RefSeq" id="YP_009042375.1">
    <property type="nucleotide sequence ID" value="NC_024354.1"/>
</dbReference>
<dbReference type="Pfam" id="PF26096">
    <property type="entry name" value="DUF8033"/>
    <property type="match status" value="1"/>
</dbReference>
<proteinExistence type="predicted"/>
<feature type="domain" description="DUF8033" evidence="1">
    <location>
        <begin position="1"/>
        <end position="71"/>
    </location>
</feature>
<evidence type="ECO:0000313" key="3">
    <source>
        <dbReference type="Proteomes" id="UP000026984"/>
    </source>
</evidence>
<sequence>MNLTTIGANQTMITLSNGAQVFFSYNTPVAAYLPGEGYVVTAKKHSVTTSKHVNAWAGKGCETRPQEFFDNLIKSA</sequence>
<dbReference type="EMBL" id="KC954774">
    <property type="protein sequence ID" value="AIA64668.1"/>
    <property type="molecule type" value="Genomic_DNA"/>
</dbReference>
<organism evidence="2 3">
    <name type="scientific">Cronobacter phage CR8</name>
    <dbReference type="NCBI Taxonomy" id="1327934"/>
    <lineage>
        <taxon>Viruses</taxon>
        <taxon>Duplodnaviria</taxon>
        <taxon>Heunggongvirae</taxon>
        <taxon>Uroviricota</taxon>
        <taxon>Caudoviricetes</taxon>
        <taxon>Vequintavirinae</taxon>
        <taxon>Certrevirus</taxon>
        <taxon>Certrevirus CR8</taxon>
    </lineage>
</organism>
<name>A0A060AMF6_9CAUD</name>
<reference evidence="2 3" key="1">
    <citation type="submission" date="2013-04" db="EMBL/GenBank/DDBJ databases">
        <title>Complete Genome Sequence of Cronobacter sakazakii Bacteriophage CR8.</title>
        <authorList>
            <person name="Kim Y."/>
            <person name="Shin H."/>
            <person name="Ryu S."/>
        </authorList>
    </citation>
    <scope>NUCLEOTIDE SEQUENCE [LARGE SCALE GENOMIC DNA]</scope>
</reference>
<dbReference type="Proteomes" id="UP000026984">
    <property type="component" value="Segment"/>
</dbReference>
<evidence type="ECO:0000313" key="2">
    <source>
        <dbReference type="EMBL" id="AIA64668.1"/>
    </source>
</evidence>
<dbReference type="InterPro" id="IPR058346">
    <property type="entry name" value="DUF8033"/>
</dbReference>
<gene>
    <name evidence="2" type="ORF">CR8_138</name>
</gene>
<accession>A0A060AMF6</accession>
<dbReference type="KEGG" id="vg:19686889"/>
<protein>
    <recommendedName>
        <fullName evidence="1">DUF8033 domain-containing protein</fullName>
    </recommendedName>
</protein>
<keyword evidence="3" id="KW-1185">Reference proteome</keyword>
<evidence type="ECO:0000259" key="1">
    <source>
        <dbReference type="Pfam" id="PF26096"/>
    </source>
</evidence>
<dbReference type="GeneID" id="19686889"/>